<proteinExistence type="predicted"/>
<protein>
    <recommendedName>
        <fullName evidence="2">Ferric uptake regulation protein</fullName>
    </recommendedName>
</protein>
<reference evidence="1" key="1">
    <citation type="submission" date="2019-03" db="EMBL/GenBank/DDBJ databases">
        <title>Single cell metagenomics reveals metabolic interactions within the superorganism composed of flagellate Streblomastix strix and complex community of Bacteroidetes bacteria on its surface.</title>
        <authorList>
            <person name="Treitli S.C."/>
            <person name="Kolisko M."/>
            <person name="Husnik F."/>
            <person name="Keeling P."/>
            <person name="Hampl V."/>
        </authorList>
    </citation>
    <scope>NUCLEOTIDE SEQUENCE</scope>
    <source>
        <strain evidence="1">STM</strain>
    </source>
</reference>
<sequence length="71" mass="8361">MNEKNYLDKLANREIKPKAIWILILKTMLHVRRSVSLLDLETLLDSVDKSTIFRTISLFLSHRLIHSIDDK</sequence>
<name>A0A5J4S465_9ZZZZ</name>
<evidence type="ECO:0000313" key="1">
    <source>
        <dbReference type="EMBL" id="KAA6340190.1"/>
    </source>
</evidence>
<dbReference type="EMBL" id="SNRY01000478">
    <property type="protein sequence ID" value="KAA6340190.1"/>
    <property type="molecule type" value="Genomic_DNA"/>
</dbReference>
<organism evidence="1">
    <name type="scientific">termite gut metagenome</name>
    <dbReference type="NCBI Taxonomy" id="433724"/>
    <lineage>
        <taxon>unclassified sequences</taxon>
        <taxon>metagenomes</taxon>
        <taxon>organismal metagenomes</taxon>
    </lineage>
</organism>
<comment type="caution">
    <text evidence="1">The sequence shown here is derived from an EMBL/GenBank/DDBJ whole genome shotgun (WGS) entry which is preliminary data.</text>
</comment>
<dbReference type="AlphaFoldDB" id="A0A5J4S465"/>
<evidence type="ECO:0008006" key="2">
    <source>
        <dbReference type="Google" id="ProtNLM"/>
    </source>
</evidence>
<accession>A0A5J4S465</accession>
<gene>
    <name evidence="1" type="ORF">EZS27_011934</name>
</gene>